<name>A0AAU7GXF3_9CAUD</name>
<dbReference type="EMBL" id="PP750868">
    <property type="protein sequence ID" value="XBM95115.1"/>
    <property type="molecule type" value="Genomic_DNA"/>
</dbReference>
<dbReference type="Pfam" id="PF23847">
    <property type="entry name" value="DUF7211"/>
    <property type="match status" value="1"/>
</dbReference>
<gene>
    <name evidence="1" type="ORF">Scarif_00006</name>
</gene>
<accession>A0AAU7GXF3</accession>
<evidence type="ECO:0000313" key="1">
    <source>
        <dbReference type="EMBL" id="XBM95115.1"/>
    </source>
</evidence>
<organism evidence="1">
    <name type="scientific">Streptomyces phage Scarif</name>
    <dbReference type="NCBI Taxonomy" id="3158858"/>
    <lineage>
        <taxon>Viruses</taxon>
        <taxon>Duplodnaviria</taxon>
        <taxon>Heunggongvirae</taxon>
        <taxon>Uroviricota</taxon>
        <taxon>Caudoviricetes</taxon>
    </lineage>
</organism>
<sequence>MGRSDTSGSLMHYGVKGMKWGVRRSDAELARASGRVASDDAKEFDRAQSKIAVGGTRALSNRELQNVINRMNLERQYHTMTQQHQDSLDVGLAATKRVLKVGKTIEDVRKFLDTPTGRAVKTGVMGAAAAAAAYATGGTSAAAGAGVSVVLRNRQRNHYTNVGN</sequence>
<dbReference type="InterPro" id="IPR055635">
    <property type="entry name" value="DUF7211"/>
</dbReference>
<protein>
    <submittedName>
        <fullName evidence="1">Uncharacterized protein</fullName>
    </submittedName>
</protein>
<reference evidence="1" key="1">
    <citation type="submission" date="2024-05" db="EMBL/GenBank/DDBJ databases">
        <title>Isolation and characterization of the new Streptomyces phages Kamino, Geonosis, Abafar and Scarif infecting a broad range of host species.</title>
        <authorList>
            <person name="Rackow B."/>
            <person name="Rolland C."/>
            <person name="Mohnen I."/>
            <person name="Wittmann J."/>
            <person name="Muesken M."/>
            <person name="Overmann J."/>
            <person name="Frunzke J."/>
        </authorList>
    </citation>
    <scope>NUCLEOTIDE SEQUENCE</scope>
</reference>
<proteinExistence type="predicted"/>